<accession>A0A077R5K1</accession>
<organism evidence="2">
    <name type="scientific">Melanopsichium pennsylvanicum 4</name>
    <dbReference type="NCBI Taxonomy" id="1398559"/>
    <lineage>
        <taxon>Eukaryota</taxon>
        <taxon>Fungi</taxon>
        <taxon>Dikarya</taxon>
        <taxon>Basidiomycota</taxon>
        <taxon>Ustilaginomycotina</taxon>
        <taxon>Ustilaginomycetes</taxon>
        <taxon>Ustilaginales</taxon>
        <taxon>Ustilaginaceae</taxon>
        <taxon>Melanopsichium</taxon>
    </lineage>
</organism>
<proteinExistence type="predicted"/>
<dbReference type="EMBL" id="HG529608">
    <property type="protein sequence ID" value="CDI54228.1"/>
    <property type="molecule type" value="Genomic_DNA"/>
</dbReference>
<evidence type="ECO:0000313" key="2">
    <source>
        <dbReference type="EMBL" id="CDI54228.1"/>
    </source>
</evidence>
<feature type="region of interest" description="Disordered" evidence="1">
    <location>
        <begin position="297"/>
        <end position="320"/>
    </location>
</feature>
<reference evidence="2" key="1">
    <citation type="journal article" date="2014" name="Genome Biol. Evol.">
        <title>Gene Loss Rather Than Gene Gain Is Associated with a Host Jump from Monocots to Dicots in the Smut Fungus Melanopsichium pennsylvanicum.</title>
        <authorList>
            <person name="Sharma R."/>
            <person name="Mishra B."/>
            <person name="Runge F."/>
            <person name="Thines M."/>
        </authorList>
    </citation>
    <scope>NUCLEOTIDE SEQUENCE</scope>
    <source>
        <strain evidence="2">4</strain>
    </source>
</reference>
<dbReference type="AlphaFoldDB" id="A0A077R5K1"/>
<protein>
    <submittedName>
        <fullName evidence="2">Uncharacterized protein</fullName>
    </submittedName>
</protein>
<name>A0A077R5K1_9BASI</name>
<sequence length="459" mass="51790">MLASTSTSSTSLVAQASEEGLKHLYRTILTQARLLSLTLDDPIIYSSHRFLARKNLEPLLSTPLPSPRKSSLWPLPTSIKRILRARTHRRHLADANFGWEHSVHRALSLAYARSGKLRRDILSDLSPIPSTSSNELKYHEKHLRKKQFSPIITALLLSEVSMNGAPVKSVSHLTGRAPPPWLPAEDDALVKQFGKAKGRRRVSNANARFIRTYLRKVMVPLDVQSAATVRSSNGDQESSIFAHLEKKARPRSEVVSNRPKRFSKELLARRKGLTNTKLMMISTTFLMRAKTEMEQHRTKMERSEHRKQELRKQGWDSHPRDYSHVRTQRRLYGRILDETPLLLVVDVACTASSSESSSSTCFLTERVQARKNDPLGIRAKIGIIPVDVGHQQLKLVKSRYAVGPNSGRGRVMGEVVPRSGLLCKSSEEGTAAEEEEEILEPKRWLASSEIEFLRQQGLL</sequence>
<evidence type="ECO:0000256" key="1">
    <source>
        <dbReference type="SAM" id="MobiDB-lite"/>
    </source>
</evidence>